<reference evidence="9" key="1">
    <citation type="submission" date="2020-10" db="EMBL/GenBank/DDBJ databases">
        <authorList>
            <person name="Abbas A."/>
            <person name="Razzaq R."/>
            <person name="Waqas M."/>
            <person name="Abbas N."/>
            <person name="Nielsen T.K."/>
            <person name="Hansen L.H."/>
            <person name="Hussain S."/>
            <person name="Shahid M."/>
        </authorList>
    </citation>
    <scope>NUCLEOTIDE SEQUENCE</scope>
    <source>
        <strain evidence="9">S14</strain>
    </source>
</reference>
<evidence type="ECO:0000256" key="4">
    <source>
        <dbReference type="ARBA" id="ARBA00022723"/>
    </source>
</evidence>
<comment type="cofactor">
    <cofactor evidence="7">
        <name>heme</name>
        <dbReference type="ChEBI" id="CHEBI:30413"/>
    </cofactor>
</comment>
<keyword evidence="6 7" id="KW-0408">Iron</keyword>
<dbReference type="Gene3D" id="1.20.1280.120">
    <property type="match status" value="1"/>
</dbReference>
<dbReference type="GO" id="GO:0004601">
    <property type="term" value="F:peroxidase activity"/>
    <property type="evidence" value="ECO:0007669"/>
    <property type="project" value="UniProtKB-KW"/>
</dbReference>
<dbReference type="InterPro" id="IPR011614">
    <property type="entry name" value="Catalase_core"/>
</dbReference>
<evidence type="ECO:0000259" key="8">
    <source>
        <dbReference type="SMART" id="SM01060"/>
    </source>
</evidence>
<comment type="similarity">
    <text evidence="1 7">Belongs to the catalase family.</text>
</comment>
<keyword evidence="3 7" id="KW-0349">Heme</keyword>
<evidence type="ECO:0000256" key="1">
    <source>
        <dbReference type="ARBA" id="ARBA00005329"/>
    </source>
</evidence>
<accession>A0ABU1DEX9</accession>
<evidence type="ECO:0000256" key="7">
    <source>
        <dbReference type="PIRNR" id="PIRNR000296"/>
    </source>
</evidence>
<evidence type="ECO:0000313" key="9">
    <source>
        <dbReference type="EMBL" id="MDR4306676.1"/>
    </source>
</evidence>
<dbReference type="RefSeq" id="WP_309390766.1">
    <property type="nucleotide sequence ID" value="NZ_JADBEO010000014.1"/>
</dbReference>
<dbReference type="CDD" id="cd08153">
    <property type="entry name" value="srpA_like"/>
    <property type="match status" value="1"/>
</dbReference>
<dbReference type="SMART" id="SM01060">
    <property type="entry name" value="Catalase"/>
    <property type="match status" value="1"/>
</dbReference>
<name>A0ABU1DEX9_9HYPH</name>
<sequence>MSDPIRPSGRSTAVSLAVIALVVGGAATAFAYTAGWLSPDRLTPARMADAFAPPGGPALGHRRNHAKGVCFTGTFESNGAAEALSKAQVFAAGKYPVVGRFNLGTADPMAADGSARVRGLGIMITTPDGQQWRSAMIDAPVFPVSTPQAFFELLTASGSKEPDAMKTFAAAHPEIAAFGGWAKSAPFTSSYAEERYNSLNSFVFTNAGGEKSVVRWSLAPEAAPVTVSADELKQRGPDVLTSEITDRIAKGPARWTLVVTVANPGDPTADPSKAWPDDRRKVEAGKLIVERIEAEPDGPCRDVNFDPTVLPAGVGVSDDPFPAARSAVYAVSFDRRAAEAGHYPKTAK</sequence>
<dbReference type="PANTHER" id="PTHR11465:SF9">
    <property type="entry name" value="CATALASE"/>
    <property type="match status" value="1"/>
</dbReference>
<dbReference type="PANTHER" id="PTHR11465">
    <property type="entry name" value="CATALASE"/>
    <property type="match status" value="1"/>
</dbReference>
<evidence type="ECO:0000256" key="3">
    <source>
        <dbReference type="ARBA" id="ARBA00022617"/>
    </source>
</evidence>
<keyword evidence="10" id="KW-1185">Reference proteome</keyword>
<comment type="function">
    <text evidence="7">Has an organic peroxide-dependent peroxidase activity.</text>
</comment>
<dbReference type="InterPro" id="IPR024168">
    <property type="entry name" value="Catalase_SrpA-type_pred"/>
</dbReference>
<dbReference type="Pfam" id="PF00199">
    <property type="entry name" value="Catalase"/>
    <property type="match status" value="1"/>
</dbReference>
<evidence type="ECO:0000256" key="6">
    <source>
        <dbReference type="ARBA" id="ARBA00023004"/>
    </source>
</evidence>
<feature type="domain" description="Catalase core" evidence="8">
    <location>
        <begin position="31"/>
        <end position="348"/>
    </location>
</feature>
<evidence type="ECO:0000313" key="10">
    <source>
        <dbReference type="Proteomes" id="UP001181622"/>
    </source>
</evidence>
<comment type="caution">
    <text evidence="9">The sequence shown here is derived from an EMBL/GenBank/DDBJ whole genome shotgun (WGS) entry which is preliminary data.</text>
</comment>
<organism evidence="9 10">
    <name type="scientific">Chelatococcus sambhunathii</name>
    <dbReference type="NCBI Taxonomy" id="363953"/>
    <lineage>
        <taxon>Bacteria</taxon>
        <taxon>Pseudomonadati</taxon>
        <taxon>Pseudomonadota</taxon>
        <taxon>Alphaproteobacteria</taxon>
        <taxon>Hyphomicrobiales</taxon>
        <taxon>Chelatococcaceae</taxon>
        <taxon>Chelatococcus</taxon>
    </lineage>
</organism>
<evidence type="ECO:0000256" key="5">
    <source>
        <dbReference type="ARBA" id="ARBA00023002"/>
    </source>
</evidence>
<dbReference type="PROSITE" id="PS51402">
    <property type="entry name" value="CATALASE_3"/>
    <property type="match status" value="1"/>
</dbReference>
<dbReference type="EC" id="1.11.1.-" evidence="7"/>
<gene>
    <name evidence="9" type="ORF">IHQ68_08600</name>
</gene>
<keyword evidence="2 7" id="KW-0575">Peroxidase</keyword>
<evidence type="ECO:0000256" key="2">
    <source>
        <dbReference type="ARBA" id="ARBA00022559"/>
    </source>
</evidence>
<keyword evidence="5 7" id="KW-0560">Oxidoreductase</keyword>
<proteinExistence type="inferred from homology"/>
<protein>
    <recommendedName>
        <fullName evidence="7">Catalase-related peroxidase</fullName>
        <ecNumber evidence="7">1.11.1.-</ecNumber>
    </recommendedName>
</protein>
<dbReference type="PIRSF" id="PIRSF000296">
    <property type="entry name" value="SrpA"/>
    <property type="match status" value="1"/>
</dbReference>
<dbReference type="SUPFAM" id="SSF56634">
    <property type="entry name" value="Heme-dependent catalase-like"/>
    <property type="match status" value="1"/>
</dbReference>
<dbReference type="Gene3D" id="2.40.180.10">
    <property type="entry name" value="Catalase core domain"/>
    <property type="match status" value="1"/>
</dbReference>
<keyword evidence="4 7" id="KW-0479">Metal-binding</keyword>
<dbReference type="EMBL" id="JADBEO010000014">
    <property type="protein sequence ID" value="MDR4306676.1"/>
    <property type="molecule type" value="Genomic_DNA"/>
</dbReference>
<dbReference type="Proteomes" id="UP001181622">
    <property type="component" value="Unassembled WGS sequence"/>
</dbReference>
<dbReference type="InterPro" id="IPR018028">
    <property type="entry name" value="Catalase"/>
</dbReference>
<dbReference type="InterPro" id="IPR020835">
    <property type="entry name" value="Catalase_sf"/>
</dbReference>